<sequence>MTTNSTTQPYAIPDYMSQQPSPASSTSPTSPRMHDYIQQHAPNPYKQLRPLKSPLYVPAALRPTEHFCSPSPMTPPKSLHGSLDSLQEDEGPTASPDHQDELGLDAFDPDWVQEEELGEVTGPPTREHWKPDEASPTCDSPQCRSSFSLFVRKHHCRHCGHIFCSSHTPFTIPLDQYAQFHPDGVPSRACEVCHRQYQRWDTARSIRRKNSQNSKDDGSNNESGPPTPLAGPTGHRRMISNGIRTGKPVAEVANSVPKDWAWSTF</sequence>
<dbReference type="RefSeq" id="XP_016251298.1">
    <property type="nucleotide sequence ID" value="XM_016389396.1"/>
</dbReference>
<dbReference type="EMBL" id="KN847041">
    <property type="protein sequence ID" value="KIW31082.1"/>
    <property type="molecule type" value="Genomic_DNA"/>
</dbReference>
<dbReference type="SMART" id="SM00064">
    <property type="entry name" value="FYVE"/>
    <property type="match status" value="1"/>
</dbReference>
<dbReference type="Gene3D" id="3.30.40.10">
    <property type="entry name" value="Zinc/RING finger domain, C3HC4 (zinc finger)"/>
    <property type="match status" value="1"/>
</dbReference>
<dbReference type="CDD" id="cd15760">
    <property type="entry name" value="FYVE_scVPS27p_like"/>
    <property type="match status" value="1"/>
</dbReference>
<dbReference type="PROSITE" id="PS50178">
    <property type="entry name" value="ZF_FYVE"/>
    <property type="match status" value="1"/>
</dbReference>
<gene>
    <name evidence="7" type="ORF">PV07_02764</name>
</gene>
<dbReference type="InterPro" id="IPR000306">
    <property type="entry name" value="Znf_FYVE"/>
</dbReference>
<evidence type="ECO:0000256" key="3">
    <source>
        <dbReference type="ARBA" id="ARBA00022833"/>
    </source>
</evidence>
<evidence type="ECO:0000256" key="4">
    <source>
        <dbReference type="PROSITE-ProRule" id="PRU00091"/>
    </source>
</evidence>
<feature type="compositionally biased region" description="Low complexity" evidence="5">
    <location>
        <begin position="17"/>
        <end position="31"/>
    </location>
</feature>
<dbReference type="Pfam" id="PF01363">
    <property type="entry name" value="FYVE"/>
    <property type="match status" value="1"/>
</dbReference>
<dbReference type="InterPro" id="IPR013083">
    <property type="entry name" value="Znf_RING/FYVE/PHD"/>
</dbReference>
<keyword evidence="3" id="KW-0862">Zinc</keyword>
<evidence type="ECO:0000256" key="2">
    <source>
        <dbReference type="ARBA" id="ARBA00022771"/>
    </source>
</evidence>
<evidence type="ECO:0000256" key="1">
    <source>
        <dbReference type="ARBA" id="ARBA00022723"/>
    </source>
</evidence>
<dbReference type="SUPFAM" id="SSF57903">
    <property type="entry name" value="FYVE/PHD zinc finger"/>
    <property type="match status" value="1"/>
</dbReference>
<dbReference type="GeneID" id="27341958"/>
<feature type="region of interest" description="Disordered" evidence="5">
    <location>
        <begin position="203"/>
        <end position="246"/>
    </location>
</feature>
<protein>
    <recommendedName>
        <fullName evidence="6">FYVE-type domain-containing protein</fullName>
    </recommendedName>
</protein>
<evidence type="ECO:0000313" key="7">
    <source>
        <dbReference type="EMBL" id="KIW31082.1"/>
    </source>
</evidence>
<dbReference type="Proteomes" id="UP000054466">
    <property type="component" value="Unassembled WGS sequence"/>
</dbReference>
<name>A0A0D2B0J5_9EURO</name>
<dbReference type="InterPro" id="IPR011011">
    <property type="entry name" value="Znf_FYVE_PHD"/>
</dbReference>
<dbReference type="InterPro" id="IPR017455">
    <property type="entry name" value="Znf_FYVE-rel"/>
</dbReference>
<evidence type="ECO:0000256" key="5">
    <source>
        <dbReference type="SAM" id="MobiDB-lite"/>
    </source>
</evidence>
<reference evidence="7 8" key="1">
    <citation type="submission" date="2015-01" db="EMBL/GenBank/DDBJ databases">
        <title>The Genome Sequence of Cladophialophora immunda CBS83496.</title>
        <authorList>
            <consortium name="The Broad Institute Genomics Platform"/>
            <person name="Cuomo C."/>
            <person name="de Hoog S."/>
            <person name="Gorbushina A."/>
            <person name="Stielow B."/>
            <person name="Teixiera M."/>
            <person name="Abouelleil A."/>
            <person name="Chapman S.B."/>
            <person name="Priest M."/>
            <person name="Young S.K."/>
            <person name="Wortman J."/>
            <person name="Nusbaum C."/>
            <person name="Birren B."/>
        </authorList>
    </citation>
    <scope>NUCLEOTIDE SEQUENCE [LARGE SCALE GENOMIC DNA]</scope>
    <source>
        <strain evidence="7 8">CBS 83496</strain>
    </source>
</reference>
<dbReference type="OrthoDB" id="10018316at2759"/>
<dbReference type="PANTHER" id="PTHR23164:SF30">
    <property type="entry name" value="EARLY ENDOSOME ANTIGEN 1"/>
    <property type="match status" value="1"/>
</dbReference>
<feature type="region of interest" description="Disordered" evidence="5">
    <location>
        <begin position="1"/>
        <end position="49"/>
    </location>
</feature>
<keyword evidence="1" id="KW-0479">Metal-binding</keyword>
<keyword evidence="8" id="KW-1185">Reference proteome</keyword>
<organism evidence="7 8">
    <name type="scientific">Cladophialophora immunda</name>
    <dbReference type="NCBI Taxonomy" id="569365"/>
    <lineage>
        <taxon>Eukaryota</taxon>
        <taxon>Fungi</taxon>
        <taxon>Dikarya</taxon>
        <taxon>Ascomycota</taxon>
        <taxon>Pezizomycotina</taxon>
        <taxon>Eurotiomycetes</taxon>
        <taxon>Chaetothyriomycetidae</taxon>
        <taxon>Chaetothyriales</taxon>
        <taxon>Herpotrichiellaceae</taxon>
        <taxon>Cladophialophora</taxon>
    </lineage>
</organism>
<accession>A0A0D2B0J5</accession>
<dbReference type="GO" id="GO:0008270">
    <property type="term" value="F:zinc ion binding"/>
    <property type="evidence" value="ECO:0007669"/>
    <property type="project" value="UniProtKB-KW"/>
</dbReference>
<evidence type="ECO:0000259" key="6">
    <source>
        <dbReference type="PROSITE" id="PS50178"/>
    </source>
</evidence>
<dbReference type="PANTHER" id="PTHR23164">
    <property type="entry name" value="EARLY ENDOSOME ANTIGEN 1"/>
    <property type="match status" value="1"/>
</dbReference>
<dbReference type="VEuPathDB" id="FungiDB:PV07_02764"/>
<keyword evidence="2 4" id="KW-0863">Zinc-finger</keyword>
<dbReference type="STRING" id="569365.A0A0D2B0J5"/>
<feature type="region of interest" description="Disordered" evidence="5">
    <location>
        <begin position="64"/>
        <end position="103"/>
    </location>
</feature>
<evidence type="ECO:0000313" key="8">
    <source>
        <dbReference type="Proteomes" id="UP000054466"/>
    </source>
</evidence>
<dbReference type="AlphaFoldDB" id="A0A0D2B0J5"/>
<feature type="domain" description="FYVE-type" evidence="6">
    <location>
        <begin position="143"/>
        <end position="198"/>
    </location>
</feature>
<dbReference type="HOGENOM" id="CLU_082207_0_0_1"/>
<proteinExistence type="predicted"/>